<evidence type="ECO:0000256" key="5">
    <source>
        <dbReference type="ARBA" id="ARBA00022516"/>
    </source>
</evidence>
<gene>
    <name evidence="13 14" type="primary">lpxK</name>
    <name evidence="15" type="ORF">C7453_11052</name>
    <name evidence="14" type="ORF">HLH32_13735</name>
</gene>
<comment type="pathway">
    <text evidence="2 13">Glycolipid biosynthesis; lipid IV(A) biosynthesis; lipid IV(A) from (3R)-3-hydroxytetradecanoyl-[acyl-carrier-protein] and UDP-N-acetyl-alpha-D-glucosamine: step 6/6.</text>
</comment>
<dbReference type="RefSeq" id="WP_114728662.1">
    <property type="nucleotide sequence ID" value="NZ_JABEQI010000008.1"/>
</dbReference>
<dbReference type="UniPathway" id="UPA00359">
    <property type="reaction ID" value="UER00482"/>
</dbReference>
<evidence type="ECO:0000256" key="4">
    <source>
        <dbReference type="ARBA" id="ARBA00016436"/>
    </source>
</evidence>
<keyword evidence="16" id="KW-1185">Reference proteome</keyword>
<evidence type="ECO:0000256" key="2">
    <source>
        <dbReference type="ARBA" id="ARBA00004870"/>
    </source>
</evidence>
<comment type="catalytic activity">
    <reaction evidence="13">
        <text>a lipid A disaccharide + ATP = a lipid IVA + ADP + H(+)</text>
        <dbReference type="Rhea" id="RHEA:67840"/>
        <dbReference type="ChEBI" id="CHEBI:15378"/>
        <dbReference type="ChEBI" id="CHEBI:30616"/>
        <dbReference type="ChEBI" id="CHEBI:176343"/>
        <dbReference type="ChEBI" id="CHEBI:176425"/>
        <dbReference type="ChEBI" id="CHEBI:456216"/>
        <dbReference type="EC" id="2.7.1.130"/>
    </reaction>
</comment>
<organism evidence="15 16">
    <name type="scientific">Gluconacetobacter liquefaciens</name>
    <name type="common">Acetobacter liquefaciens</name>
    <dbReference type="NCBI Taxonomy" id="89584"/>
    <lineage>
        <taxon>Bacteria</taxon>
        <taxon>Pseudomonadati</taxon>
        <taxon>Pseudomonadota</taxon>
        <taxon>Alphaproteobacteria</taxon>
        <taxon>Acetobacterales</taxon>
        <taxon>Acetobacteraceae</taxon>
        <taxon>Gluconacetobacter</taxon>
    </lineage>
</organism>
<reference evidence="14 17" key="2">
    <citation type="submission" date="2020-04" db="EMBL/GenBank/DDBJ databases">
        <title>Description of novel Gluconacetobacter.</title>
        <authorList>
            <person name="Sombolestani A."/>
        </authorList>
    </citation>
    <scope>NUCLEOTIDE SEQUENCE [LARGE SCALE GENOMIC DNA]</scope>
    <source>
        <strain evidence="14 17">LMG 1382</strain>
    </source>
</reference>
<name>A0A370FY40_GLULI</name>
<keyword evidence="5 13" id="KW-0444">Lipid biosynthesis</keyword>
<dbReference type="NCBIfam" id="TIGR00682">
    <property type="entry name" value="lpxK"/>
    <property type="match status" value="1"/>
</dbReference>
<dbReference type="Proteomes" id="UP000254958">
    <property type="component" value="Unassembled WGS sequence"/>
</dbReference>
<evidence type="ECO:0000256" key="11">
    <source>
        <dbReference type="ARBA" id="ARBA00023098"/>
    </source>
</evidence>
<evidence type="ECO:0000256" key="12">
    <source>
        <dbReference type="ARBA" id="ARBA00029757"/>
    </source>
</evidence>
<evidence type="ECO:0000256" key="9">
    <source>
        <dbReference type="ARBA" id="ARBA00022777"/>
    </source>
</evidence>
<dbReference type="GO" id="GO:0009029">
    <property type="term" value="F:lipid-A 4'-kinase activity"/>
    <property type="evidence" value="ECO:0007669"/>
    <property type="project" value="UniProtKB-UniRule"/>
</dbReference>
<dbReference type="InterPro" id="IPR003758">
    <property type="entry name" value="LpxK"/>
</dbReference>
<dbReference type="EMBL" id="QQAW01000010">
    <property type="protein sequence ID" value="RDI36385.1"/>
    <property type="molecule type" value="Genomic_DNA"/>
</dbReference>
<dbReference type="CDD" id="cd01983">
    <property type="entry name" value="SIMIBI"/>
    <property type="match status" value="1"/>
</dbReference>
<dbReference type="EC" id="2.7.1.130" evidence="3 13"/>
<evidence type="ECO:0000256" key="10">
    <source>
        <dbReference type="ARBA" id="ARBA00022840"/>
    </source>
</evidence>
<evidence type="ECO:0000256" key="3">
    <source>
        <dbReference type="ARBA" id="ARBA00012071"/>
    </source>
</evidence>
<dbReference type="InterPro" id="IPR027417">
    <property type="entry name" value="P-loop_NTPase"/>
</dbReference>
<evidence type="ECO:0000256" key="1">
    <source>
        <dbReference type="ARBA" id="ARBA00002274"/>
    </source>
</evidence>
<dbReference type="GO" id="GO:0005524">
    <property type="term" value="F:ATP binding"/>
    <property type="evidence" value="ECO:0007669"/>
    <property type="project" value="UniProtKB-UniRule"/>
</dbReference>
<keyword evidence="10 13" id="KW-0067">ATP-binding</keyword>
<dbReference type="PANTHER" id="PTHR42724:SF1">
    <property type="entry name" value="TETRAACYLDISACCHARIDE 4'-KINASE, MITOCHONDRIAL-RELATED"/>
    <property type="match status" value="1"/>
</dbReference>
<dbReference type="Proteomes" id="UP000562982">
    <property type="component" value="Unassembled WGS sequence"/>
</dbReference>
<keyword evidence="11 13" id="KW-0443">Lipid metabolism</keyword>
<dbReference type="PANTHER" id="PTHR42724">
    <property type="entry name" value="TETRAACYLDISACCHARIDE 4'-KINASE"/>
    <property type="match status" value="1"/>
</dbReference>
<keyword evidence="9 13" id="KW-0418">Kinase</keyword>
<comment type="similarity">
    <text evidence="13">Belongs to the LpxK family.</text>
</comment>
<keyword evidence="6 13" id="KW-0441">Lipid A biosynthesis</keyword>
<dbReference type="SUPFAM" id="SSF52540">
    <property type="entry name" value="P-loop containing nucleoside triphosphate hydrolases"/>
    <property type="match status" value="1"/>
</dbReference>
<dbReference type="GO" id="GO:0009244">
    <property type="term" value="P:lipopolysaccharide core region biosynthetic process"/>
    <property type="evidence" value="ECO:0007669"/>
    <property type="project" value="TreeGrafter"/>
</dbReference>
<feature type="binding site" evidence="13">
    <location>
        <begin position="52"/>
        <end position="59"/>
    </location>
    <ligand>
        <name>ATP</name>
        <dbReference type="ChEBI" id="CHEBI:30616"/>
    </ligand>
</feature>
<evidence type="ECO:0000256" key="7">
    <source>
        <dbReference type="ARBA" id="ARBA00022679"/>
    </source>
</evidence>
<dbReference type="GO" id="GO:0005886">
    <property type="term" value="C:plasma membrane"/>
    <property type="evidence" value="ECO:0007669"/>
    <property type="project" value="TreeGrafter"/>
</dbReference>
<evidence type="ECO:0000313" key="14">
    <source>
        <dbReference type="EMBL" id="MBB2187419.1"/>
    </source>
</evidence>
<keyword evidence="8 13" id="KW-0547">Nucleotide-binding</keyword>
<dbReference type="GO" id="GO:0009245">
    <property type="term" value="P:lipid A biosynthetic process"/>
    <property type="evidence" value="ECO:0007669"/>
    <property type="project" value="UniProtKB-UniRule"/>
</dbReference>
<comment type="caution">
    <text evidence="15">The sequence shown here is derived from an EMBL/GenBank/DDBJ whole genome shotgun (WGS) entry which is preliminary data.</text>
</comment>
<evidence type="ECO:0000313" key="15">
    <source>
        <dbReference type="EMBL" id="RDI36385.1"/>
    </source>
</evidence>
<dbReference type="Pfam" id="PF02606">
    <property type="entry name" value="LpxK"/>
    <property type="match status" value="1"/>
</dbReference>
<dbReference type="EMBL" id="JABEQI010000008">
    <property type="protein sequence ID" value="MBB2187419.1"/>
    <property type="molecule type" value="Genomic_DNA"/>
</dbReference>
<dbReference type="HAMAP" id="MF_00409">
    <property type="entry name" value="LpxK"/>
    <property type="match status" value="1"/>
</dbReference>
<evidence type="ECO:0000313" key="17">
    <source>
        <dbReference type="Proteomes" id="UP000562982"/>
    </source>
</evidence>
<keyword evidence="7 13" id="KW-0808">Transferase</keyword>
<sequence length="331" mass="34983">MRAPRFWYAADGGWSARLLTPAAALYARATARRLRQPGWHAPIPVLCCGNLTAGGAGKTTLVLDLATRLIARGRRVHILTRGYGRRRAGLLRVDPTRHDATDVGDEALLLAALAPTHVSADRVAGARAALAEGADCLLMDDGFQNPGLFQDMRLPVIDGASGFGNGHVIPAGPLREPVATGAARAHAAILIGDDHAGALTHLPGHLPILHASLAMQDATPLLAGRPAIAFAGIGRPEKFFDGLRRQGIAPAACIPFADHHPYTPRDLHRLRDLATVHGAALLTTPKDAARLPTNMRAQVLSIGVGLAWTDPAAPERLLDQWLAGRPETSTS</sequence>
<comment type="function">
    <text evidence="1 13">Transfers the gamma-phosphate of ATP to the 4'-position of a tetraacyldisaccharide 1-phosphate intermediate (termed DS-1-P) to form tetraacyldisaccharide 1,4'-bis-phosphate (lipid IVA).</text>
</comment>
<reference evidence="15 16" key="1">
    <citation type="submission" date="2018-07" db="EMBL/GenBank/DDBJ databases">
        <title>Genomic Encyclopedia of Type Strains, Phase IV (KMG-IV): sequencing the most valuable type-strain genomes for metagenomic binning, comparative biology and taxonomic classification.</title>
        <authorList>
            <person name="Goeker M."/>
        </authorList>
    </citation>
    <scope>NUCLEOTIDE SEQUENCE [LARGE SCALE GENOMIC DNA]</scope>
    <source>
        <strain evidence="15 16">DSM 5603</strain>
    </source>
</reference>
<evidence type="ECO:0000256" key="6">
    <source>
        <dbReference type="ARBA" id="ARBA00022556"/>
    </source>
</evidence>
<evidence type="ECO:0000256" key="8">
    <source>
        <dbReference type="ARBA" id="ARBA00022741"/>
    </source>
</evidence>
<protein>
    <recommendedName>
        <fullName evidence="4 13">Tetraacyldisaccharide 4'-kinase</fullName>
        <ecNumber evidence="3 13">2.7.1.130</ecNumber>
    </recommendedName>
    <alternativeName>
        <fullName evidence="12 13">Lipid A 4'-kinase</fullName>
    </alternativeName>
</protein>
<evidence type="ECO:0000256" key="13">
    <source>
        <dbReference type="HAMAP-Rule" id="MF_00409"/>
    </source>
</evidence>
<proteinExistence type="inferred from homology"/>
<evidence type="ECO:0000313" key="16">
    <source>
        <dbReference type="Proteomes" id="UP000254958"/>
    </source>
</evidence>
<accession>A0A370FY40</accession>
<dbReference type="AlphaFoldDB" id="A0A370FY40"/>